<sequence>MSYKETTVALRFADTFAPSEGTIQAHQNMIDKQGESGTEN</sequence>
<organism evidence="1">
    <name type="scientific">[Ruminococcus] torques</name>
    <dbReference type="NCBI Taxonomy" id="33039"/>
    <lineage>
        <taxon>Bacteria</taxon>
        <taxon>Bacillati</taxon>
        <taxon>Bacillota</taxon>
        <taxon>Clostridia</taxon>
        <taxon>Lachnospirales</taxon>
        <taxon>Lachnospiraceae</taxon>
        <taxon>Mediterraneibacter</taxon>
    </lineage>
</organism>
<protein>
    <submittedName>
        <fullName evidence="1">Uncharacterized protein</fullName>
    </submittedName>
</protein>
<reference evidence="1" key="1">
    <citation type="submission" date="2019-11" db="EMBL/GenBank/DDBJ databases">
        <authorList>
            <person name="Feng L."/>
        </authorList>
    </citation>
    <scope>NUCLEOTIDE SEQUENCE</scope>
    <source>
        <strain evidence="1">RtorquesLFYP15</strain>
    </source>
</reference>
<evidence type="ECO:0000313" key="1">
    <source>
        <dbReference type="EMBL" id="VYU48613.1"/>
    </source>
</evidence>
<gene>
    <name evidence="1" type="ORF">RTLFYP15_02634</name>
</gene>
<dbReference type="RefSeq" id="WP_423248903.1">
    <property type="nucleotide sequence ID" value="NZ_CACRUQ010000028.1"/>
</dbReference>
<dbReference type="EMBL" id="CACRUQ010000028">
    <property type="protein sequence ID" value="VYU48613.1"/>
    <property type="molecule type" value="Genomic_DNA"/>
</dbReference>
<dbReference type="AlphaFoldDB" id="A0A6N3F9P5"/>
<proteinExistence type="predicted"/>
<name>A0A6N3F9P5_9FIRM</name>
<accession>A0A6N3F9P5</accession>